<organism evidence="9 10">
    <name type="scientific">Clonostachys byssicola</name>
    <dbReference type="NCBI Taxonomy" id="160290"/>
    <lineage>
        <taxon>Eukaryota</taxon>
        <taxon>Fungi</taxon>
        <taxon>Dikarya</taxon>
        <taxon>Ascomycota</taxon>
        <taxon>Pezizomycotina</taxon>
        <taxon>Sordariomycetes</taxon>
        <taxon>Hypocreomycetidae</taxon>
        <taxon>Hypocreales</taxon>
        <taxon>Bionectriaceae</taxon>
        <taxon>Clonostachys</taxon>
    </lineage>
</organism>
<dbReference type="PROSITE" id="PS50850">
    <property type="entry name" value="MFS"/>
    <property type="match status" value="1"/>
</dbReference>
<feature type="transmembrane region" description="Helical" evidence="7">
    <location>
        <begin position="121"/>
        <end position="141"/>
    </location>
</feature>
<feature type="transmembrane region" description="Helical" evidence="7">
    <location>
        <begin position="446"/>
        <end position="467"/>
    </location>
</feature>
<dbReference type="GO" id="GO:0022857">
    <property type="term" value="F:transmembrane transporter activity"/>
    <property type="evidence" value="ECO:0007669"/>
    <property type="project" value="InterPro"/>
</dbReference>
<feature type="transmembrane region" description="Helical" evidence="7">
    <location>
        <begin position="185"/>
        <end position="205"/>
    </location>
</feature>
<feature type="transmembrane region" description="Helical" evidence="7">
    <location>
        <begin position="500"/>
        <end position="519"/>
    </location>
</feature>
<comment type="caution">
    <text evidence="9">The sequence shown here is derived from an EMBL/GenBank/DDBJ whole genome shotgun (WGS) entry which is preliminary data.</text>
</comment>
<dbReference type="InterPro" id="IPR011701">
    <property type="entry name" value="MFS"/>
</dbReference>
<feature type="transmembrane region" description="Helical" evidence="7">
    <location>
        <begin position="350"/>
        <end position="373"/>
    </location>
</feature>
<dbReference type="EMBL" id="CABFNO020001479">
    <property type="protein sequence ID" value="CAG9991759.1"/>
    <property type="molecule type" value="Genomic_DNA"/>
</dbReference>
<dbReference type="PRINTS" id="PR01036">
    <property type="entry name" value="TCRTETB"/>
</dbReference>
<feature type="transmembrane region" description="Helical" evidence="7">
    <location>
        <begin position="317"/>
        <end position="344"/>
    </location>
</feature>
<dbReference type="CDD" id="cd17502">
    <property type="entry name" value="MFS_Azr1_MDR_like"/>
    <property type="match status" value="1"/>
</dbReference>
<dbReference type="Gene3D" id="1.20.1250.20">
    <property type="entry name" value="MFS general substrate transporter like domains"/>
    <property type="match status" value="1"/>
</dbReference>
<dbReference type="PANTHER" id="PTHR23501:SF102">
    <property type="entry name" value="DRUG TRANSPORTER, PUTATIVE (AFU_ORTHOLOGUE AFUA_3G08530)-RELATED"/>
    <property type="match status" value="1"/>
</dbReference>
<name>A0A9N9UIS1_9HYPO</name>
<dbReference type="Proteomes" id="UP000754883">
    <property type="component" value="Unassembled WGS sequence"/>
</dbReference>
<dbReference type="InterPro" id="IPR036259">
    <property type="entry name" value="MFS_trans_sf"/>
</dbReference>
<evidence type="ECO:0000256" key="6">
    <source>
        <dbReference type="SAM" id="MobiDB-lite"/>
    </source>
</evidence>
<dbReference type="SUPFAM" id="SSF103473">
    <property type="entry name" value="MFS general substrate transporter"/>
    <property type="match status" value="1"/>
</dbReference>
<dbReference type="PANTHER" id="PTHR23501">
    <property type="entry name" value="MAJOR FACILITATOR SUPERFAMILY"/>
    <property type="match status" value="1"/>
</dbReference>
<feature type="region of interest" description="Disordered" evidence="6">
    <location>
        <begin position="1"/>
        <end position="23"/>
    </location>
</feature>
<dbReference type="InterPro" id="IPR020846">
    <property type="entry name" value="MFS_dom"/>
</dbReference>
<feature type="transmembrane region" description="Helical" evidence="7">
    <location>
        <begin position="54"/>
        <end position="78"/>
    </location>
</feature>
<sequence length="531" mass="57464">MSASIASSNTAAQTMGKPQHDISSKEACHNERLRPSSTNTSFSPPAMKRWQRRLVMFSLCLTLFLGALDITIVTTALPSIAKSLGTTTQQYAWIGGGYNLANTASMLIWSKASDISDRKSTIMAAAATFMAGSLICALASSSNMLIGGRVIQGLGGGGSLVLVTIVIGDIFSLEDRAKYYGMTGAVWGVSSAIGPLLGGIFTQSIGWRWCFYINLPLDGIALLVLFFFLKVDTRKSQFAEGIRDIDWAGFILVIGGTISFLYGLEIGSGGLSPWKSPKVICLILSGALLLALFVVWEAKFATSPTIPFRIFQKGTNIAAFVVACLHSFVFISFDFFLPLYFQIILDMKPLISGITLFALILPLSAMTMSGGYIIRRTGRYDILIILGSALMCLGNGLFILLDESRNWSNIIIFQILAGSGAGTMFQSPMIALQNHLRQRDTAAAMAAFNFLRSLFSSISIVIGTVLIQRTIGSGNITLEEENIDSTQVVDKETYIQALHIMWSFYTAVAGLTFASGFFIKKKPLAQSTDSP</sequence>
<feature type="domain" description="Major facilitator superfamily (MFS) profile" evidence="8">
    <location>
        <begin position="55"/>
        <end position="524"/>
    </location>
</feature>
<comment type="subcellular location">
    <subcellularLocation>
        <location evidence="1">Membrane</location>
        <topology evidence="1">Multi-pass membrane protein</topology>
    </subcellularLocation>
</comment>
<keyword evidence="10" id="KW-1185">Reference proteome</keyword>
<evidence type="ECO:0000256" key="4">
    <source>
        <dbReference type="ARBA" id="ARBA00022989"/>
    </source>
</evidence>
<keyword evidence="5 7" id="KW-0472">Membrane</keyword>
<feature type="compositionally biased region" description="Polar residues" evidence="6">
    <location>
        <begin position="1"/>
        <end position="13"/>
    </location>
</feature>
<keyword evidence="4 7" id="KW-1133">Transmembrane helix</keyword>
<evidence type="ECO:0000256" key="2">
    <source>
        <dbReference type="ARBA" id="ARBA00007520"/>
    </source>
</evidence>
<evidence type="ECO:0000313" key="9">
    <source>
        <dbReference type="EMBL" id="CAG9991759.1"/>
    </source>
</evidence>
<accession>A0A9N9UIS1</accession>
<evidence type="ECO:0000256" key="5">
    <source>
        <dbReference type="ARBA" id="ARBA00023136"/>
    </source>
</evidence>
<reference evidence="9" key="1">
    <citation type="submission" date="2021-10" db="EMBL/GenBank/DDBJ databases">
        <authorList>
            <person name="Piombo E."/>
        </authorList>
    </citation>
    <scope>NUCLEOTIDE SEQUENCE</scope>
</reference>
<gene>
    <name evidence="9" type="ORF">CBYS24578_00006461</name>
</gene>
<evidence type="ECO:0000259" key="8">
    <source>
        <dbReference type="PROSITE" id="PS50850"/>
    </source>
</evidence>
<evidence type="ECO:0000256" key="7">
    <source>
        <dbReference type="SAM" id="Phobius"/>
    </source>
</evidence>
<evidence type="ECO:0000256" key="1">
    <source>
        <dbReference type="ARBA" id="ARBA00004141"/>
    </source>
</evidence>
<dbReference type="OrthoDB" id="10021397at2759"/>
<proteinExistence type="inferred from homology"/>
<feature type="transmembrane region" description="Helical" evidence="7">
    <location>
        <begin position="407"/>
        <end position="425"/>
    </location>
</feature>
<feature type="transmembrane region" description="Helical" evidence="7">
    <location>
        <begin position="380"/>
        <end position="401"/>
    </location>
</feature>
<comment type="similarity">
    <text evidence="2">Belongs to the major facilitator superfamily. TCR/Tet family.</text>
</comment>
<feature type="transmembrane region" description="Helical" evidence="7">
    <location>
        <begin position="245"/>
        <end position="264"/>
    </location>
</feature>
<protein>
    <recommendedName>
        <fullName evidence="8">Major facilitator superfamily (MFS) profile domain-containing protein</fullName>
    </recommendedName>
</protein>
<dbReference type="Gene3D" id="1.20.1720.10">
    <property type="entry name" value="Multidrug resistance protein D"/>
    <property type="match status" value="1"/>
</dbReference>
<evidence type="ECO:0000313" key="10">
    <source>
        <dbReference type="Proteomes" id="UP000754883"/>
    </source>
</evidence>
<dbReference type="AlphaFoldDB" id="A0A9N9UIS1"/>
<feature type="transmembrane region" description="Helical" evidence="7">
    <location>
        <begin position="211"/>
        <end position="229"/>
    </location>
</feature>
<keyword evidence="3 7" id="KW-0812">Transmembrane</keyword>
<dbReference type="Pfam" id="PF07690">
    <property type="entry name" value="MFS_1"/>
    <property type="match status" value="1"/>
</dbReference>
<evidence type="ECO:0000256" key="3">
    <source>
        <dbReference type="ARBA" id="ARBA00022692"/>
    </source>
</evidence>
<dbReference type="GO" id="GO:0005886">
    <property type="term" value="C:plasma membrane"/>
    <property type="evidence" value="ECO:0007669"/>
    <property type="project" value="TreeGrafter"/>
</dbReference>
<feature type="transmembrane region" description="Helical" evidence="7">
    <location>
        <begin position="276"/>
        <end position="296"/>
    </location>
</feature>
<feature type="transmembrane region" description="Helical" evidence="7">
    <location>
        <begin position="153"/>
        <end position="173"/>
    </location>
</feature>
<feature type="transmembrane region" description="Helical" evidence="7">
    <location>
        <begin position="90"/>
        <end position="109"/>
    </location>
</feature>